<evidence type="ECO:0000256" key="2">
    <source>
        <dbReference type="ARBA" id="ARBA00022574"/>
    </source>
</evidence>
<feature type="compositionally biased region" description="Acidic residues" evidence="7">
    <location>
        <begin position="142"/>
        <end position="151"/>
    </location>
</feature>
<organism evidence="8 9">
    <name type="scientific">Aplysia californica</name>
    <name type="common">California sea hare</name>
    <dbReference type="NCBI Taxonomy" id="6500"/>
    <lineage>
        <taxon>Eukaryota</taxon>
        <taxon>Metazoa</taxon>
        <taxon>Spiralia</taxon>
        <taxon>Lophotrochozoa</taxon>
        <taxon>Mollusca</taxon>
        <taxon>Gastropoda</taxon>
        <taxon>Heterobranchia</taxon>
        <taxon>Euthyneura</taxon>
        <taxon>Tectipleura</taxon>
        <taxon>Aplysiida</taxon>
        <taxon>Aplysioidea</taxon>
        <taxon>Aplysiidae</taxon>
        <taxon>Aplysia</taxon>
    </lineage>
</organism>
<evidence type="ECO:0000256" key="7">
    <source>
        <dbReference type="SAM" id="MobiDB-lite"/>
    </source>
</evidence>
<evidence type="ECO:0000313" key="8">
    <source>
        <dbReference type="Proteomes" id="UP000694888"/>
    </source>
</evidence>
<keyword evidence="9" id="KW-0282">Flagellum</keyword>
<feature type="compositionally biased region" description="Polar residues" evidence="7">
    <location>
        <begin position="425"/>
        <end position="440"/>
    </location>
</feature>
<evidence type="ECO:0000256" key="6">
    <source>
        <dbReference type="PROSITE-ProRule" id="PRU00221"/>
    </source>
</evidence>
<feature type="repeat" description="WD" evidence="6">
    <location>
        <begin position="834"/>
        <end position="875"/>
    </location>
</feature>
<dbReference type="Proteomes" id="UP000694888">
    <property type="component" value="Unplaced"/>
</dbReference>
<keyword evidence="4" id="KW-0966">Cell projection</keyword>
<dbReference type="InterPro" id="IPR001680">
    <property type="entry name" value="WD40_rpt"/>
</dbReference>
<sequence length="1392" mass="154356">MADNEEQQQAGDVDEAKVEDQNGEQQEANQQEADQNQSAEAAKDNSTEQEPVEEEGTGEQAVAEGEEAGEAARNDQQLEDNERNLENEEQGLVDDEVVKTDGQTEDQELIPEDSQQQAEASQGDDQLQTEGEIEPDTKVEENSEAQEDADDGGAKQMEETGKEDSEKEEKVGEEITQGQQGLETEADAEQSRDTETVENEDAQEDQQKNLNQEMEEDSKEQETENITDNVQGEEAKEEDQEAVQEDDDEQEEEKVEEADGQEITGEQIEAPNIHPDEAVAEQASQEEENAEETAATQLVTEGGQEKQVESGEAGDEAAVQQEAGEEEQKDEQEVAEEEKEEQGEQMEESAAQEQEVTEPQTAEAEAEAEAAAETEVQATTGETQEEAGDSQAQEGAGDQTGDVQLEKQEAGLEGEEQLQLTQEQSDLNQSANAPASTSEDISAVPPAPHLPTPMRSHTEIEGQMSTSALNVVWSFGLNRNVPVLNLSDGVRQAIMYPCAHVGIMYDFKNNKQHILQAHLNPITCSAVSQDKRWLVTGDVGPDAMVNIWDTYTGTPIQTMFDPNPSGGVVAVALTPDSRYLATMSALPVQTLAIWDWTVDGDVPLCSADLKPEYGMQNFIYFDPTDIHHVVTNSETQVLFYHWDTTMNYYAPPLTDSDFNKPVGRYSQSVFQIGIARALTATSIGNLVVWDNNKPLSKLYEKPEVDVWTGLPIMDVNQSADKKPLKIIKVHDKGINVLTTTDNYIVLGDTAGHVKFYDQGLRLIYWYADFHTGPCTAISFAHMPDFVPIPSEGQKFPSDATKSAKPFVVRDFVVGTAIAVYGNVNTDGSKFKVIHREHDAAVHALAAHPKLPIIAMGSYSGLLKLWNYRTKETVASRMFDKLHIQTCAFDPKGLYIALGCTNGAVFLVDSVALLDQLAEPYRYAKDTITHIAFSHNSTYFATADAGFAVTVFKRQRKQGRNPYIWHGRYRSHYKPIKDLIFGTHLDTNEPKLLTLGEDRMLIEYELNHSGKTNNHVVPCAEDRIEQSALTQCMAWYPPITKENFLLTANDQYKLKCYNSVTKMCRKTVLGPTYGSPMRKMMVVPTTGPEHTDRYLAYITDDKVGLHFLPATGNPHLAMALIAHPSGVSNLACSFDGAYLFTAGGPDYAVHMWEINISALEAQAKLGGEDLIPFYGLLEGGRDGEMFAELEDLFYYAQLRHQGINSMETREIGNRVPISEVPFIMRAMGYYPSEQEIEDMLNEIKYNEYVNLGQYQEDIDLGSFIKLYINHRPAFGLSPEKLLWAFQTLAESPELGKGGYIERGDMLDLLQKKGEHMTEYELAEHLTTLLGFNREGGSCEQEPFDADSAGSYIAENLPFDLNAEVFINEILGFSMTVDPPAADDTKDVIKSEAP</sequence>
<keyword evidence="8" id="KW-1185">Reference proteome</keyword>
<dbReference type="SMART" id="SM00320">
    <property type="entry name" value="WD40"/>
    <property type="match status" value="7"/>
</dbReference>
<dbReference type="InterPro" id="IPR015943">
    <property type="entry name" value="WD40/YVTN_repeat-like_dom_sf"/>
</dbReference>
<keyword evidence="2 6" id="KW-0853">WD repeat</keyword>
<feature type="compositionally biased region" description="Low complexity" evidence="7">
    <location>
        <begin position="348"/>
        <end position="363"/>
    </location>
</feature>
<dbReference type="SUPFAM" id="SSF50978">
    <property type="entry name" value="WD40 repeat-like"/>
    <property type="match status" value="1"/>
</dbReference>
<gene>
    <name evidence="9" type="primary">LOC101855527</name>
</gene>
<dbReference type="GeneID" id="101855527"/>
<dbReference type="PANTHER" id="PTHR13720">
    <property type="entry name" value="WD-40 REPEAT PROTEIN"/>
    <property type="match status" value="1"/>
</dbReference>
<dbReference type="InterPro" id="IPR011992">
    <property type="entry name" value="EF-hand-dom_pair"/>
</dbReference>
<evidence type="ECO:0000256" key="4">
    <source>
        <dbReference type="ARBA" id="ARBA00023273"/>
    </source>
</evidence>
<dbReference type="PANTHER" id="PTHR13720:SF13">
    <property type="entry name" value="CILIA- AND FLAGELLA-ASSOCIATED PROTEIN 251"/>
    <property type="match status" value="1"/>
</dbReference>
<feature type="compositionally biased region" description="Low complexity" evidence="7">
    <location>
        <begin position="23"/>
        <end position="40"/>
    </location>
</feature>
<dbReference type="InterPro" id="IPR050630">
    <property type="entry name" value="WD_repeat_EMAP"/>
</dbReference>
<dbReference type="InterPro" id="IPR036322">
    <property type="entry name" value="WD40_repeat_dom_sf"/>
</dbReference>
<dbReference type="PROSITE" id="PS50082">
    <property type="entry name" value="WD_REPEATS_2"/>
    <property type="match status" value="1"/>
</dbReference>
<evidence type="ECO:0000256" key="1">
    <source>
        <dbReference type="ARBA" id="ARBA00004138"/>
    </source>
</evidence>
<dbReference type="Pfam" id="PF00400">
    <property type="entry name" value="WD40"/>
    <property type="match status" value="3"/>
</dbReference>
<feature type="compositionally biased region" description="Polar residues" evidence="7">
    <location>
        <begin position="113"/>
        <end position="129"/>
    </location>
</feature>
<feature type="compositionally biased region" description="Basic and acidic residues" evidence="7">
    <location>
        <begin position="152"/>
        <end position="173"/>
    </location>
</feature>
<dbReference type="SUPFAM" id="SSF47473">
    <property type="entry name" value="EF-hand"/>
    <property type="match status" value="1"/>
</dbReference>
<feature type="compositionally biased region" description="Acidic residues" evidence="7">
    <location>
        <begin position="213"/>
        <end position="225"/>
    </location>
</feature>
<proteinExistence type="predicted"/>
<evidence type="ECO:0000256" key="3">
    <source>
        <dbReference type="ARBA" id="ARBA00022737"/>
    </source>
</evidence>
<keyword evidence="9" id="KW-0969">Cilium</keyword>
<evidence type="ECO:0000313" key="9">
    <source>
        <dbReference type="RefSeq" id="XP_012944011.1"/>
    </source>
</evidence>
<feature type="region of interest" description="Disordered" evidence="7">
    <location>
        <begin position="1"/>
        <end position="458"/>
    </location>
</feature>
<comment type="subcellular location">
    <subcellularLocation>
        <location evidence="1">Cell projection</location>
        <location evidence="1">Cilium</location>
    </subcellularLocation>
</comment>
<dbReference type="SUPFAM" id="SSF117289">
    <property type="entry name" value="Nucleoporin domain"/>
    <property type="match status" value="1"/>
</dbReference>
<protein>
    <recommendedName>
        <fullName evidence="5">Cilia- and flagella-associated protein 251</fullName>
    </recommendedName>
</protein>
<dbReference type="Gene3D" id="2.130.10.10">
    <property type="entry name" value="YVTN repeat-like/Quinoprotein amine dehydrogenase"/>
    <property type="match status" value="2"/>
</dbReference>
<name>A0ABM1AAJ6_APLCA</name>
<evidence type="ECO:0000256" key="5">
    <source>
        <dbReference type="ARBA" id="ARBA00040994"/>
    </source>
</evidence>
<keyword evidence="3" id="KW-0677">Repeat</keyword>
<accession>A0ABM1AAJ6</accession>
<feature type="compositionally biased region" description="Low complexity" evidence="7">
    <location>
        <begin position="373"/>
        <end position="382"/>
    </location>
</feature>
<dbReference type="RefSeq" id="XP_012944011.1">
    <property type="nucleotide sequence ID" value="XM_013088557.2"/>
</dbReference>
<feature type="compositionally biased region" description="Acidic residues" evidence="7">
    <location>
        <begin position="323"/>
        <end position="347"/>
    </location>
</feature>
<reference evidence="9" key="1">
    <citation type="submission" date="2025-08" db="UniProtKB">
        <authorList>
            <consortium name="RefSeq"/>
        </authorList>
    </citation>
    <scope>IDENTIFICATION</scope>
</reference>
<feature type="compositionally biased region" description="Acidic residues" evidence="7">
    <location>
        <begin position="235"/>
        <end position="260"/>
    </location>
</feature>